<evidence type="ECO:0000313" key="3">
    <source>
        <dbReference type="Proteomes" id="UP000557566"/>
    </source>
</evidence>
<dbReference type="AlphaFoldDB" id="A0A8H4PQ70"/>
<organism evidence="2 3">
    <name type="scientific">Ophiocordyceps sinensis</name>
    <dbReference type="NCBI Taxonomy" id="72228"/>
    <lineage>
        <taxon>Eukaryota</taxon>
        <taxon>Fungi</taxon>
        <taxon>Dikarya</taxon>
        <taxon>Ascomycota</taxon>
        <taxon>Pezizomycotina</taxon>
        <taxon>Sordariomycetes</taxon>
        <taxon>Hypocreomycetidae</taxon>
        <taxon>Hypocreales</taxon>
        <taxon>Ophiocordycipitaceae</taxon>
        <taxon>Ophiocordyceps</taxon>
    </lineage>
</organism>
<dbReference type="Proteomes" id="UP000557566">
    <property type="component" value="Unassembled WGS sequence"/>
</dbReference>
<keyword evidence="3" id="KW-1185">Reference proteome</keyword>
<dbReference type="EMBL" id="JAAVMX010000005">
    <property type="protein sequence ID" value="KAF4508410.1"/>
    <property type="molecule type" value="Genomic_DNA"/>
</dbReference>
<feature type="compositionally biased region" description="Basic residues" evidence="1">
    <location>
        <begin position="40"/>
        <end position="67"/>
    </location>
</feature>
<proteinExistence type="predicted"/>
<sequence>MQTWTWEKHASIKQQATHEMHPCPRSNQSSRQAAGSRQQASRRRKRLTTVRGAKRRKQTGKRARRNLGHATAAHTFHHDPRNTRYIFSFLLGACVWNTRIVLHLLSRHQVDQDETRPDDD</sequence>
<evidence type="ECO:0000256" key="1">
    <source>
        <dbReference type="SAM" id="MobiDB-lite"/>
    </source>
</evidence>
<feature type="region of interest" description="Disordered" evidence="1">
    <location>
        <begin position="1"/>
        <end position="78"/>
    </location>
</feature>
<evidence type="ECO:0000313" key="2">
    <source>
        <dbReference type="EMBL" id="KAF4508410.1"/>
    </source>
</evidence>
<protein>
    <submittedName>
        <fullName evidence="2">Uncharacterized protein</fullName>
    </submittedName>
</protein>
<gene>
    <name evidence="2" type="ORF">G6O67_004793</name>
</gene>
<name>A0A8H4PQ70_9HYPO</name>
<reference evidence="2 3" key="1">
    <citation type="journal article" date="2020" name="Genome Biol. Evol.">
        <title>A new high-quality draft genome assembly of the Chinese cordyceps Ophiocordyceps sinensis.</title>
        <authorList>
            <person name="Shu R."/>
            <person name="Zhang J."/>
            <person name="Meng Q."/>
            <person name="Zhang H."/>
            <person name="Zhou G."/>
            <person name="Li M."/>
            <person name="Wu P."/>
            <person name="Zhao Y."/>
            <person name="Chen C."/>
            <person name="Qin Q."/>
        </authorList>
    </citation>
    <scope>NUCLEOTIDE SEQUENCE [LARGE SCALE GENOMIC DNA]</scope>
    <source>
        <strain evidence="2 3">IOZ07</strain>
    </source>
</reference>
<comment type="caution">
    <text evidence="2">The sequence shown here is derived from an EMBL/GenBank/DDBJ whole genome shotgun (WGS) entry which is preliminary data.</text>
</comment>
<feature type="compositionally biased region" description="Low complexity" evidence="1">
    <location>
        <begin position="25"/>
        <end position="39"/>
    </location>
</feature>
<feature type="compositionally biased region" description="Basic and acidic residues" evidence="1">
    <location>
        <begin position="1"/>
        <end position="22"/>
    </location>
</feature>
<accession>A0A8H4PQ70</accession>